<reference evidence="4 5" key="1">
    <citation type="submission" date="2016-10" db="EMBL/GenBank/DDBJ databases">
        <authorList>
            <person name="de Groot N.N."/>
        </authorList>
    </citation>
    <scope>NUCLEOTIDE SEQUENCE [LARGE SCALE GENOMIC DNA]</scope>
    <source>
        <strain evidence="4 5">CGMCC 1.12333</strain>
    </source>
</reference>
<dbReference type="EMBL" id="FPBK01000017">
    <property type="protein sequence ID" value="SFU73537.1"/>
    <property type="molecule type" value="Genomic_DNA"/>
</dbReference>
<proteinExistence type="predicted"/>
<gene>
    <name evidence="4" type="ORF">SAMN05216480_11741</name>
</gene>
<organism evidence="4 5">
    <name type="scientific">Pustulibacterium marinum</name>
    <dbReference type="NCBI Taxonomy" id="1224947"/>
    <lineage>
        <taxon>Bacteria</taxon>
        <taxon>Pseudomonadati</taxon>
        <taxon>Bacteroidota</taxon>
        <taxon>Flavobacteriia</taxon>
        <taxon>Flavobacteriales</taxon>
        <taxon>Flavobacteriaceae</taxon>
        <taxon>Pustulibacterium</taxon>
    </lineage>
</organism>
<feature type="signal peptide" evidence="2">
    <location>
        <begin position="1"/>
        <end position="21"/>
    </location>
</feature>
<name>A0A1I7IKR8_9FLAO</name>
<keyword evidence="1 2" id="KW-0732">Signal</keyword>
<evidence type="ECO:0000313" key="5">
    <source>
        <dbReference type="Proteomes" id="UP000199138"/>
    </source>
</evidence>
<dbReference type="Pfam" id="PF00041">
    <property type="entry name" value="fn3"/>
    <property type="match status" value="3"/>
</dbReference>
<protein>
    <submittedName>
        <fullName evidence="4">Por secretion system C-terminal sorting domain-containing protein</fullName>
    </submittedName>
</protein>
<dbReference type="NCBIfam" id="NF038128">
    <property type="entry name" value="choice_anch_J"/>
    <property type="match status" value="2"/>
</dbReference>
<dbReference type="InterPro" id="IPR003961">
    <property type="entry name" value="FN3_dom"/>
</dbReference>
<dbReference type="AlphaFoldDB" id="A0A1I7IKR8"/>
<sequence>MKKITLFSFLFFAFGFFIGNAQVQVGFDEETATTVPIRSCYGYSYTQQIYYQSELNSSGTITAISFYVDELASVNDASSDWTIYMGHTSKTEFTNDTDWEDIGNLLQVYSGTVTYPEAGNWMTITFDTPFSYDNEENLLLAVDENQDGFDCTNYWGSSATNDDRSIVYSSDSTNPDPISPPTASSTYSYIANAIFTGITQSCLVPTDLEASNIATTYADISWTENNTAENWTVEYGEYGFELGTGTTFDINQTTATLEGLEAGTTYEVYVMADCGDSQSSYSQSLVFSTDCVAITSFPWTEDFESASTPELPVCWTYLNNNDDSDYFETYSGYGVDDSQSVGLYTDFNYGANDDYLILPQITLTGNERLKFNVRARSSNEPNDYEVVLSTTGTDAEDFTTVLQPLTTVSTTTQTQINPIYLDDYSGDVYIAIHVPVDGLDGYYIYFDDFIIEEIPSCLEPQDLAVSNITNYTADLSWTENGDASTWNIEYGETGFENGTGTEVTVTENPYTLTGLTPNTVYEYYVQASCGDGDESTWIGPFEFATTCLAVTSFPWTEDFEGAVTPELPSCWSFINNNDDADYFKTYDEYGVEESTAVGLYTDYNSGENDDYLVLPQFTLTGNERLKFNVRARSSYEPNDYEVVLSTTGTNAEDFTTVLQPLTTVSTTTQTEINPIYLDDYSGDVYIAIHVPADGLDGYYIYFDDFIVEEIPSCPTPSGLVISNITASSADISWEENGDATEWTIEYGEAGFTLGEGTSITVTSMPYTLSDLSSTTEYEVYISSNCSYDEVSEWSTLAYFETPCTALDLPYTNDFSDFPGSCWSEGNNSSITEGPNGENGAWLSDDYLNDSDSGIDAARVNLWNTGDSDWLVTPEFMIPTDVDYGVAYQVGVTTYSGSDAISMGSDDEVQFLISSDGGITWTSLETYNVDNTPSNEGEERLYDLSTYAGETVKFAYWATEGTVDDDEDYNFYVTNFEVDTYQALGNASFEQLGFKYYPNPVNNNVLNLSAQENIESVVVYNLVGQQVLTLEPNATSYQVNMTALTQGTYFVTLSIGGSTETIKILKK</sequence>
<feature type="domain" description="Fibronectin type-III" evidence="3">
    <location>
        <begin position="715"/>
        <end position="804"/>
    </location>
</feature>
<dbReference type="RefSeq" id="WP_093026298.1">
    <property type="nucleotide sequence ID" value="NZ_FPBK01000017.1"/>
</dbReference>
<dbReference type="CDD" id="cd00063">
    <property type="entry name" value="FN3"/>
    <property type="match status" value="3"/>
</dbReference>
<evidence type="ECO:0000259" key="3">
    <source>
        <dbReference type="PROSITE" id="PS50853"/>
    </source>
</evidence>
<dbReference type="SUPFAM" id="SSF49265">
    <property type="entry name" value="Fibronectin type III"/>
    <property type="match status" value="3"/>
</dbReference>
<feature type="domain" description="Fibronectin type-III" evidence="3">
    <location>
        <begin position="459"/>
        <end position="549"/>
    </location>
</feature>
<dbReference type="Pfam" id="PF18962">
    <property type="entry name" value="Por_Secre_tail"/>
    <property type="match status" value="1"/>
</dbReference>
<dbReference type="Proteomes" id="UP000199138">
    <property type="component" value="Unassembled WGS sequence"/>
</dbReference>
<dbReference type="Gene3D" id="2.60.40.10">
    <property type="entry name" value="Immunoglobulins"/>
    <property type="match status" value="3"/>
</dbReference>
<evidence type="ECO:0000313" key="4">
    <source>
        <dbReference type="EMBL" id="SFU73537.1"/>
    </source>
</evidence>
<dbReference type="STRING" id="1224947.SAMN05216480_11741"/>
<dbReference type="InterPro" id="IPR011628">
    <property type="entry name" value="Cleaved_adhesin"/>
</dbReference>
<dbReference type="Gene3D" id="2.60.120.200">
    <property type="match status" value="2"/>
</dbReference>
<dbReference type="InterPro" id="IPR036116">
    <property type="entry name" value="FN3_sf"/>
</dbReference>
<accession>A0A1I7IKR8</accession>
<evidence type="ECO:0000256" key="1">
    <source>
        <dbReference type="ARBA" id="ARBA00022729"/>
    </source>
</evidence>
<dbReference type="SMART" id="SM00060">
    <property type="entry name" value="FN3"/>
    <property type="match status" value="3"/>
</dbReference>
<dbReference type="InterPro" id="IPR026444">
    <property type="entry name" value="Secre_tail"/>
</dbReference>
<dbReference type="PROSITE" id="PS50853">
    <property type="entry name" value="FN3"/>
    <property type="match status" value="3"/>
</dbReference>
<feature type="chain" id="PRO_5011544820" evidence="2">
    <location>
        <begin position="22"/>
        <end position="1066"/>
    </location>
</feature>
<evidence type="ECO:0000256" key="2">
    <source>
        <dbReference type="SAM" id="SignalP"/>
    </source>
</evidence>
<dbReference type="Pfam" id="PF07675">
    <property type="entry name" value="Cleaved_Adhesin"/>
    <property type="match status" value="2"/>
</dbReference>
<keyword evidence="5" id="KW-1185">Reference proteome</keyword>
<feature type="domain" description="Fibronectin type-III" evidence="3">
    <location>
        <begin position="204"/>
        <end position="292"/>
    </location>
</feature>
<dbReference type="InterPro" id="IPR013783">
    <property type="entry name" value="Ig-like_fold"/>
</dbReference>
<dbReference type="NCBIfam" id="TIGR04183">
    <property type="entry name" value="Por_Secre_tail"/>
    <property type="match status" value="1"/>
</dbReference>
<dbReference type="OrthoDB" id="975384at2"/>